<dbReference type="EMBL" id="JBHUOF010000049">
    <property type="protein sequence ID" value="MFD2803042.1"/>
    <property type="molecule type" value="Genomic_DNA"/>
</dbReference>
<name>A0ABW5WGS4_9PSEU</name>
<reference evidence="10" key="1">
    <citation type="journal article" date="2019" name="Int. J. Syst. Evol. Microbiol.">
        <title>The Global Catalogue of Microorganisms (GCM) 10K type strain sequencing project: providing services to taxonomists for standard genome sequencing and annotation.</title>
        <authorList>
            <consortium name="The Broad Institute Genomics Platform"/>
            <consortium name="The Broad Institute Genome Sequencing Center for Infectious Disease"/>
            <person name="Wu L."/>
            <person name="Ma J."/>
        </authorList>
    </citation>
    <scope>NUCLEOTIDE SEQUENCE [LARGE SCALE GENOMIC DNA]</scope>
    <source>
        <strain evidence="10">IBRC-M 10906</strain>
    </source>
</reference>
<dbReference type="PANTHER" id="PTHR43133">
    <property type="entry name" value="RNA POLYMERASE ECF-TYPE SIGMA FACTO"/>
    <property type="match status" value="1"/>
</dbReference>
<proteinExistence type="inferred from homology"/>
<dbReference type="InterPro" id="IPR007627">
    <property type="entry name" value="RNA_pol_sigma70_r2"/>
</dbReference>
<comment type="caution">
    <text evidence="9">The sequence shown here is derived from an EMBL/GenBank/DDBJ whole genome shotgun (WGS) entry which is preliminary data.</text>
</comment>
<keyword evidence="3" id="KW-0731">Sigma factor</keyword>
<evidence type="ECO:0000256" key="3">
    <source>
        <dbReference type="ARBA" id="ARBA00023082"/>
    </source>
</evidence>
<keyword evidence="2" id="KW-0805">Transcription regulation</keyword>
<dbReference type="Proteomes" id="UP001597478">
    <property type="component" value="Unassembled WGS sequence"/>
</dbReference>
<evidence type="ECO:0000256" key="5">
    <source>
        <dbReference type="ARBA" id="ARBA00023163"/>
    </source>
</evidence>
<keyword evidence="5" id="KW-0804">Transcription</keyword>
<organism evidence="9 10">
    <name type="scientific">Prauserella oleivorans</name>
    <dbReference type="NCBI Taxonomy" id="1478153"/>
    <lineage>
        <taxon>Bacteria</taxon>
        <taxon>Bacillati</taxon>
        <taxon>Actinomycetota</taxon>
        <taxon>Actinomycetes</taxon>
        <taxon>Pseudonocardiales</taxon>
        <taxon>Pseudonocardiaceae</taxon>
        <taxon>Prauserella</taxon>
    </lineage>
</organism>
<dbReference type="Pfam" id="PF13490">
    <property type="entry name" value="zf-HC2"/>
    <property type="match status" value="1"/>
</dbReference>
<dbReference type="InterPro" id="IPR013325">
    <property type="entry name" value="RNA_pol_sigma_r2"/>
</dbReference>
<dbReference type="RefSeq" id="WP_377395154.1">
    <property type="nucleotide sequence ID" value="NZ_JBHSAN010000054.1"/>
</dbReference>
<dbReference type="SUPFAM" id="SSF88946">
    <property type="entry name" value="Sigma2 domain of RNA polymerase sigma factors"/>
    <property type="match status" value="1"/>
</dbReference>
<feature type="domain" description="RNA polymerase sigma-70 region 2" evidence="7">
    <location>
        <begin position="28"/>
        <end position="86"/>
    </location>
</feature>
<feature type="region of interest" description="Disordered" evidence="6">
    <location>
        <begin position="341"/>
        <end position="508"/>
    </location>
</feature>
<evidence type="ECO:0000313" key="10">
    <source>
        <dbReference type="Proteomes" id="UP001597478"/>
    </source>
</evidence>
<evidence type="ECO:0000256" key="4">
    <source>
        <dbReference type="ARBA" id="ARBA00023125"/>
    </source>
</evidence>
<dbReference type="InterPro" id="IPR014284">
    <property type="entry name" value="RNA_pol_sigma-70_dom"/>
</dbReference>
<feature type="domain" description="Putative zinc-finger" evidence="8">
    <location>
        <begin position="192"/>
        <end position="225"/>
    </location>
</feature>
<evidence type="ECO:0000256" key="1">
    <source>
        <dbReference type="ARBA" id="ARBA00010641"/>
    </source>
</evidence>
<keyword evidence="10" id="KW-1185">Reference proteome</keyword>
<dbReference type="InterPro" id="IPR039425">
    <property type="entry name" value="RNA_pol_sigma-70-like"/>
</dbReference>
<comment type="similarity">
    <text evidence="1">Belongs to the sigma-70 factor family. ECF subfamily.</text>
</comment>
<evidence type="ECO:0000259" key="7">
    <source>
        <dbReference type="Pfam" id="PF04542"/>
    </source>
</evidence>
<evidence type="ECO:0000256" key="2">
    <source>
        <dbReference type="ARBA" id="ARBA00023015"/>
    </source>
</evidence>
<dbReference type="PANTHER" id="PTHR43133:SF8">
    <property type="entry name" value="RNA POLYMERASE SIGMA FACTOR HI_1459-RELATED"/>
    <property type="match status" value="1"/>
</dbReference>
<dbReference type="SUPFAM" id="SSF88659">
    <property type="entry name" value="Sigma3 and sigma4 domains of RNA polymerase sigma factors"/>
    <property type="match status" value="1"/>
</dbReference>
<feature type="compositionally biased region" description="Basic and acidic residues" evidence="6">
    <location>
        <begin position="490"/>
        <end position="508"/>
    </location>
</feature>
<dbReference type="Gene3D" id="1.10.1740.10">
    <property type="match status" value="1"/>
</dbReference>
<sequence length="508" mass="53114">MERADSESDEPALLERLRLGEDAAFGELFELHAGAVRRLARGLANDASEADDITAETFFRVLQAVRRGNGPKDNVRAYLLTVARRVTWEWHGARRDVPVTDDELTNRVGAGSDSQNRTAEATLITRAFSSLPERWRTVLWQTEVEGVQPASAAQHFGLTPNATAALARRARLGLRAAYLQAHLAVNRSSDGCRTVVEKLGGYTAGSVTGSEARKVKAHLATCASCSATHDELRQVCSSLRAHAGVIVLLVPAAGLAATSGLGAAGGAAGGAAAGAGSASGAATGGTFAALGTNIKLGLAVASTATVGAVGVVAVPGDIGDHTTTVGLPGRGQQVELRIAEPTSSPVERSSSFDPVQPVPARDNDRWTPGHTEAGQPGPLGPTEYSLPEEPERTEPPARPARKPVEPVPRGDDPPPGEPGSPRFDPPPDEATRPLMSSTAGSGRSDLPSRAKPGHSRATHTPKQAPGPPKERCGPPAWADTEWHHRPGCGDPDHGKRLERKPDGHFHHG</sequence>
<dbReference type="InterPro" id="IPR041916">
    <property type="entry name" value="Anti_sigma_zinc_sf"/>
</dbReference>
<dbReference type="InterPro" id="IPR013324">
    <property type="entry name" value="RNA_pol_sigma_r3/r4-like"/>
</dbReference>
<feature type="compositionally biased region" description="Basic and acidic residues" evidence="6">
    <location>
        <begin position="402"/>
        <end position="412"/>
    </location>
</feature>
<keyword evidence="4" id="KW-0238">DNA-binding</keyword>
<dbReference type="Gene3D" id="1.10.10.10">
    <property type="entry name" value="Winged helix-like DNA-binding domain superfamily/Winged helix DNA-binding domain"/>
    <property type="match status" value="1"/>
</dbReference>
<dbReference type="NCBIfam" id="TIGR02937">
    <property type="entry name" value="sigma70-ECF"/>
    <property type="match status" value="1"/>
</dbReference>
<accession>A0ABW5WGS4</accession>
<protein>
    <submittedName>
        <fullName evidence="9">Sigma-70 family RNA polymerase sigma factor</fullName>
    </submittedName>
</protein>
<gene>
    <name evidence="9" type="ORF">ACFS2C_26980</name>
</gene>
<dbReference type="Pfam" id="PF04542">
    <property type="entry name" value="Sigma70_r2"/>
    <property type="match status" value="1"/>
</dbReference>
<feature type="compositionally biased region" description="Polar residues" evidence="6">
    <location>
        <begin position="341"/>
        <end position="353"/>
    </location>
</feature>
<evidence type="ECO:0000256" key="6">
    <source>
        <dbReference type="SAM" id="MobiDB-lite"/>
    </source>
</evidence>
<dbReference type="Gene3D" id="1.10.10.1320">
    <property type="entry name" value="Anti-sigma factor, zinc-finger domain"/>
    <property type="match status" value="1"/>
</dbReference>
<evidence type="ECO:0000259" key="8">
    <source>
        <dbReference type="Pfam" id="PF13490"/>
    </source>
</evidence>
<dbReference type="InterPro" id="IPR027383">
    <property type="entry name" value="Znf_put"/>
</dbReference>
<evidence type="ECO:0000313" key="9">
    <source>
        <dbReference type="EMBL" id="MFD2803042.1"/>
    </source>
</evidence>
<dbReference type="InterPro" id="IPR036388">
    <property type="entry name" value="WH-like_DNA-bd_sf"/>
</dbReference>